<dbReference type="HOGENOM" id="CLU_3091239_0_0_1"/>
<proteinExistence type="predicted"/>
<name>F6HBI9_VITVI</name>
<dbReference type="PaxDb" id="29760-VIT_00s0179g00250.t01"/>
<gene>
    <name evidence="1" type="ORF">VIT_00s0179g00250</name>
</gene>
<dbReference type="EMBL" id="FN595511">
    <property type="protein sequence ID" value="CCB49584.1"/>
    <property type="molecule type" value="Genomic_DNA"/>
</dbReference>
<dbReference type="Proteomes" id="UP000009183">
    <property type="component" value="Unassembled WGS sequence, unordered"/>
</dbReference>
<protein>
    <submittedName>
        <fullName evidence="1">Uncharacterized protein</fullName>
    </submittedName>
</protein>
<dbReference type="InParanoid" id="F6HBI9"/>
<accession>F6HBI9</accession>
<sequence length="52" mass="5881">MEYCIHPDYEALATKKRHNFAHALGMNGPEGLVFNRGALRYTHQPVHGTTKT</sequence>
<reference evidence="2" key="1">
    <citation type="journal article" date="2007" name="Nature">
        <title>The grapevine genome sequence suggests ancestral hexaploidization in major angiosperm phyla.</title>
        <authorList>
            <consortium name="The French-Italian Public Consortium for Grapevine Genome Characterization."/>
            <person name="Jaillon O."/>
            <person name="Aury J.-M."/>
            <person name="Noel B."/>
            <person name="Policriti A."/>
            <person name="Clepet C."/>
            <person name="Casagrande A."/>
            <person name="Choisne N."/>
            <person name="Aubourg S."/>
            <person name="Vitulo N."/>
            <person name="Jubin C."/>
            <person name="Vezzi A."/>
            <person name="Legeai F."/>
            <person name="Hugueney P."/>
            <person name="Dasilva C."/>
            <person name="Horner D."/>
            <person name="Mica E."/>
            <person name="Jublot D."/>
            <person name="Poulain J."/>
            <person name="Bruyere C."/>
            <person name="Billault A."/>
            <person name="Segurens B."/>
            <person name="Gouyvenoux M."/>
            <person name="Ugarte E."/>
            <person name="Cattonaro F."/>
            <person name="Anthouard V."/>
            <person name="Vico V."/>
            <person name="Del Fabbro C."/>
            <person name="Alaux M."/>
            <person name="Di Gaspero G."/>
            <person name="Dumas V."/>
            <person name="Felice N."/>
            <person name="Paillard S."/>
            <person name="Juman I."/>
            <person name="Moroldo M."/>
            <person name="Scalabrin S."/>
            <person name="Canaguier A."/>
            <person name="Le Clainche I."/>
            <person name="Malacrida G."/>
            <person name="Durand E."/>
            <person name="Pesole G."/>
            <person name="Laucou V."/>
            <person name="Chatelet P."/>
            <person name="Merdinoglu D."/>
            <person name="Delledonne M."/>
            <person name="Pezzotti M."/>
            <person name="Lecharny A."/>
            <person name="Scarpelli C."/>
            <person name="Artiguenave F."/>
            <person name="Pe M.E."/>
            <person name="Valle G."/>
            <person name="Morgante M."/>
            <person name="Caboche M."/>
            <person name="Adam-Blondon A.-F."/>
            <person name="Weissenbach J."/>
            <person name="Quetier F."/>
            <person name="Wincker P."/>
        </authorList>
    </citation>
    <scope>NUCLEOTIDE SEQUENCE [LARGE SCALE GENOMIC DNA]</scope>
    <source>
        <strain evidence="2">cv. Pinot noir / PN40024</strain>
    </source>
</reference>
<dbReference type="AlphaFoldDB" id="F6HBI9"/>
<keyword evidence="2" id="KW-1185">Reference proteome</keyword>
<organism evidence="1 2">
    <name type="scientific">Vitis vinifera</name>
    <name type="common">Grape</name>
    <dbReference type="NCBI Taxonomy" id="29760"/>
    <lineage>
        <taxon>Eukaryota</taxon>
        <taxon>Viridiplantae</taxon>
        <taxon>Streptophyta</taxon>
        <taxon>Embryophyta</taxon>
        <taxon>Tracheophyta</taxon>
        <taxon>Spermatophyta</taxon>
        <taxon>Magnoliopsida</taxon>
        <taxon>eudicotyledons</taxon>
        <taxon>Gunneridae</taxon>
        <taxon>Pentapetalae</taxon>
        <taxon>rosids</taxon>
        <taxon>Vitales</taxon>
        <taxon>Vitaceae</taxon>
        <taxon>Viteae</taxon>
        <taxon>Vitis</taxon>
    </lineage>
</organism>
<evidence type="ECO:0000313" key="1">
    <source>
        <dbReference type="EMBL" id="CCB49584.1"/>
    </source>
</evidence>
<evidence type="ECO:0000313" key="2">
    <source>
        <dbReference type="Proteomes" id="UP000009183"/>
    </source>
</evidence>